<keyword evidence="3" id="KW-0418">Kinase</keyword>
<proteinExistence type="predicted"/>
<dbReference type="InterPro" id="IPR051681">
    <property type="entry name" value="Ser/Thr_Kinases-Pseudokinases"/>
</dbReference>
<feature type="domain" description="Protein kinase" evidence="5">
    <location>
        <begin position="46"/>
        <end position="290"/>
    </location>
</feature>
<dbReference type="EMBL" id="CAJNJQ010000265">
    <property type="protein sequence ID" value="CAE7066621.1"/>
    <property type="molecule type" value="Genomic_DNA"/>
</dbReference>
<evidence type="ECO:0000313" key="6">
    <source>
        <dbReference type="EMBL" id="CAE7066621.1"/>
    </source>
</evidence>
<sequence>MASPSNVFNPRSKVKVQSTELTTKNMLQKLVEHGCIDLSPWIDPKGYSELPRHGGGYGDIYRGKMRDGRDIAVKVWRRFTDVDTSIAMKRCMREIYTWSKLKHENIHELLGVTQHLGQLGMVSVWMAYGDLWTYILNNPDVNRNPWCIQIATGILYLHTNETVHGDLKASNILLSSDLVAKISDFDSALASDSSMTFSSTGELRNTLRWTAPELLNDSDDDDINIIQKTKESDIYALAMLNVTQRRSPKRPKDIDEFSDGGPLWDLLTRCWNHDPTARPGAQLVLQSLKVETKPPKDKKRAQCNNHLPIQLIFDALVNLTGADFMNPIQAAVMMVNRAGFGDVWKGKLRNGDDIAIKAAPELFMYDAPMRTKQTDIYALGMVGAC</sequence>
<dbReference type="InterPro" id="IPR011009">
    <property type="entry name" value="Kinase-like_dom_sf"/>
</dbReference>
<accession>A0A8H3DUZ7</accession>
<dbReference type="PANTHER" id="PTHR44329:SF288">
    <property type="entry name" value="MITOGEN-ACTIVATED PROTEIN KINASE KINASE KINASE 20"/>
    <property type="match status" value="1"/>
</dbReference>
<dbReference type="PANTHER" id="PTHR44329">
    <property type="entry name" value="SERINE/THREONINE-PROTEIN KINASE TNNI3K-RELATED"/>
    <property type="match status" value="1"/>
</dbReference>
<evidence type="ECO:0000256" key="3">
    <source>
        <dbReference type="ARBA" id="ARBA00022777"/>
    </source>
</evidence>
<dbReference type="SUPFAM" id="SSF56112">
    <property type="entry name" value="Protein kinase-like (PK-like)"/>
    <property type="match status" value="1"/>
</dbReference>
<dbReference type="Pfam" id="PF07714">
    <property type="entry name" value="PK_Tyr_Ser-Thr"/>
    <property type="match status" value="1"/>
</dbReference>
<dbReference type="AlphaFoldDB" id="A0A8H3DUZ7"/>
<evidence type="ECO:0000256" key="4">
    <source>
        <dbReference type="ARBA" id="ARBA00022840"/>
    </source>
</evidence>
<keyword evidence="1" id="KW-0808">Transferase</keyword>
<dbReference type="SMART" id="SM00220">
    <property type="entry name" value="S_TKc"/>
    <property type="match status" value="1"/>
</dbReference>
<organism evidence="6 7">
    <name type="scientific">Rhizoctonia solani</name>
    <dbReference type="NCBI Taxonomy" id="456999"/>
    <lineage>
        <taxon>Eukaryota</taxon>
        <taxon>Fungi</taxon>
        <taxon>Dikarya</taxon>
        <taxon>Basidiomycota</taxon>
        <taxon>Agaricomycotina</taxon>
        <taxon>Agaricomycetes</taxon>
        <taxon>Cantharellales</taxon>
        <taxon>Ceratobasidiaceae</taxon>
        <taxon>Rhizoctonia</taxon>
    </lineage>
</organism>
<dbReference type="InterPro" id="IPR001245">
    <property type="entry name" value="Ser-Thr/Tyr_kinase_cat_dom"/>
</dbReference>
<evidence type="ECO:0000313" key="7">
    <source>
        <dbReference type="Proteomes" id="UP000663827"/>
    </source>
</evidence>
<dbReference type="Proteomes" id="UP000663827">
    <property type="component" value="Unassembled WGS sequence"/>
</dbReference>
<comment type="caution">
    <text evidence="6">The sequence shown here is derived from an EMBL/GenBank/DDBJ whole genome shotgun (WGS) entry which is preliminary data.</text>
</comment>
<protein>
    <recommendedName>
        <fullName evidence="5">Protein kinase domain-containing protein</fullName>
    </recommendedName>
</protein>
<keyword evidence="4" id="KW-0067">ATP-binding</keyword>
<evidence type="ECO:0000256" key="2">
    <source>
        <dbReference type="ARBA" id="ARBA00022741"/>
    </source>
</evidence>
<dbReference type="GO" id="GO:0005524">
    <property type="term" value="F:ATP binding"/>
    <property type="evidence" value="ECO:0007669"/>
    <property type="project" value="UniProtKB-KW"/>
</dbReference>
<keyword evidence="2" id="KW-0547">Nucleotide-binding</keyword>
<reference evidence="6" key="1">
    <citation type="submission" date="2021-01" db="EMBL/GenBank/DDBJ databases">
        <authorList>
            <person name="Kaushik A."/>
        </authorList>
    </citation>
    <scope>NUCLEOTIDE SEQUENCE</scope>
    <source>
        <strain evidence="6">AG5</strain>
    </source>
</reference>
<evidence type="ECO:0000256" key="1">
    <source>
        <dbReference type="ARBA" id="ARBA00022679"/>
    </source>
</evidence>
<gene>
    <name evidence="6" type="ORF">RDB_LOCUS12169</name>
</gene>
<dbReference type="PROSITE" id="PS50011">
    <property type="entry name" value="PROTEIN_KINASE_DOM"/>
    <property type="match status" value="1"/>
</dbReference>
<dbReference type="InterPro" id="IPR000719">
    <property type="entry name" value="Prot_kinase_dom"/>
</dbReference>
<dbReference type="GO" id="GO:0004674">
    <property type="term" value="F:protein serine/threonine kinase activity"/>
    <property type="evidence" value="ECO:0007669"/>
    <property type="project" value="TreeGrafter"/>
</dbReference>
<evidence type="ECO:0000259" key="5">
    <source>
        <dbReference type="PROSITE" id="PS50011"/>
    </source>
</evidence>
<name>A0A8H3DUZ7_9AGAM</name>
<dbReference type="Gene3D" id="1.10.510.10">
    <property type="entry name" value="Transferase(Phosphotransferase) domain 1"/>
    <property type="match status" value="1"/>
</dbReference>